<organism evidence="2 3">
    <name type="scientific">Popillia japonica</name>
    <name type="common">Japanese beetle</name>
    <dbReference type="NCBI Taxonomy" id="7064"/>
    <lineage>
        <taxon>Eukaryota</taxon>
        <taxon>Metazoa</taxon>
        <taxon>Ecdysozoa</taxon>
        <taxon>Arthropoda</taxon>
        <taxon>Hexapoda</taxon>
        <taxon>Insecta</taxon>
        <taxon>Pterygota</taxon>
        <taxon>Neoptera</taxon>
        <taxon>Endopterygota</taxon>
        <taxon>Coleoptera</taxon>
        <taxon>Polyphaga</taxon>
        <taxon>Scarabaeiformia</taxon>
        <taxon>Scarabaeidae</taxon>
        <taxon>Rutelinae</taxon>
        <taxon>Popillia</taxon>
    </lineage>
</organism>
<dbReference type="Gene3D" id="1.10.10.60">
    <property type="entry name" value="Homeodomain-like"/>
    <property type="match status" value="1"/>
</dbReference>
<feature type="region of interest" description="Disordered" evidence="1">
    <location>
        <begin position="281"/>
        <end position="342"/>
    </location>
</feature>
<feature type="compositionally biased region" description="Basic residues" evidence="1">
    <location>
        <begin position="240"/>
        <end position="253"/>
    </location>
</feature>
<name>A0AAW1LBS1_POPJA</name>
<dbReference type="AlphaFoldDB" id="A0AAW1LBS1"/>
<feature type="region of interest" description="Disordered" evidence="1">
    <location>
        <begin position="211"/>
        <end position="230"/>
    </location>
</feature>
<protein>
    <recommendedName>
        <fullName evidence="4">HTH CENPB-type domain-containing protein</fullName>
    </recommendedName>
</protein>
<reference evidence="2 3" key="1">
    <citation type="journal article" date="2024" name="BMC Genomics">
        <title>De novo assembly and annotation of Popillia japonica's genome with initial clues to its potential as an invasive pest.</title>
        <authorList>
            <person name="Cucini C."/>
            <person name="Boschi S."/>
            <person name="Funari R."/>
            <person name="Cardaioli E."/>
            <person name="Iannotti N."/>
            <person name="Marturano G."/>
            <person name="Paoli F."/>
            <person name="Bruttini M."/>
            <person name="Carapelli A."/>
            <person name="Frati F."/>
            <person name="Nardi F."/>
        </authorList>
    </citation>
    <scope>NUCLEOTIDE SEQUENCE [LARGE SCALE GENOMIC DNA]</scope>
    <source>
        <strain evidence="2">DMR45628</strain>
    </source>
</reference>
<evidence type="ECO:0000256" key="1">
    <source>
        <dbReference type="SAM" id="MobiDB-lite"/>
    </source>
</evidence>
<dbReference type="Proteomes" id="UP001458880">
    <property type="component" value="Unassembled WGS sequence"/>
</dbReference>
<sequence>MPTVYKKKNVESLKRKPRDNLPLEVIHAAYNEVFQCQESGISIGAIAKKYNMPKTTLSRYIKNKKNSVSNSFSSVFVSRQIFTQKKESALCDYLLKAGNMHYGLTMKQTRELAYQYAVANRKTISDPWKNNCCASKDWLVGFLNRNKKLCVSEAYSPAFSKSNIESAFAKTGIFPFKRDIFEESDFLCSAVTDRGVPNDNSILVDEFLETATEKPDEPGPTSNIQPFVSPEYVRPYPKALPRKRKQVGRKPGRTRILTDTPKKTEIAEAWKNQIDKQKKVQIKRNLTDSNIPTSNSNIPTSSKKKKIEESESDSEISMSDICEESDDSPFTEEEKEEDSNDRDFEKNDYVLVRFVTETNATVCYIGLVIEKSSQIYKVKFFRRHGISNKFTFPIIDDIQDISGDDTISWNKTCW</sequence>
<feature type="compositionally biased region" description="Polar residues" evidence="1">
    <location>
        <begin position="287"/>
        <end position="300"/>
    </location>
</feature>
<gene>
    <name evidence="2" type="ORF">QE152_g13677</name>
</gene>
<feature type="compositionally biased region" description="Acidic residues" evidence="1">
    <location>
        <begin position="321"/>
        <end position="340"/>
    </location>
</feature>
<comment type="caution">
    <text evidence="2">The sequence shown here is derived from an EMBL/GenBank/DDBJ whole genome shotgun (WGS) entry which is preliminary data.</text>
</comment>
<dbReference type="EMBL" id="JASPKY010000132">
    <property type="protein sequence ID" value="KAK9731439.1"/>
    <property type="molecule type" value="Genomic_DNA"/>
</dbReference>
<proteinExistence type="predicted"/>
<evidence type="ECO:0008006" key="4">
    <source>
        <dbReference type="Google" id="ProtNLM"/>
    </source>
</evidence>
<evidence type="ECO:0000313" key="2">
    <source>
        <dbReference type="EMBL" id="KAK9731439.1"/>
    </source>
</evidence>
<feature type="region of interest" description="Disordered" evidence="1">
    <location>
        <begin position="238"/>
        <end position="261"/>
    </location>
</feature>
<evidence type="ECO:0000313" key="3">
    <source>
        <dbReference type="Proteomes" id="UP001458880"/>
    </source>
</evidence>
<accession>A0AAW1LBS1</accession>
<keyword evidence="3" id="KW-1185">Reference proteome</keyword>